<evidence type="ECO:0000259" key="5">
    <source>
        <dbReference type="PROSITE" id="PS50977"/>
    </source>
</evidence>
<gene>
    <name evidence="6" type="ORF">C8261_05630</name>
</gene>
<proteinExistence type="predicted"/>
<dbReference type="InterPro" id="IPR001647">
    <property type="entry name" value="HTH_TetR"/>
</dbReference>
<evidence type="ECO:0000313" key="6">
    <source>
        <dbReference type="EMBL" id="PTD96890.1"/>
    </source>
</evidence>
<protein>
    <submittedName>
        <fullName evidence="6">TetR/AcrR family transcriptional regulator</fullName>
    </submittedName>
</protein>
<feature type="DNA-binding region" description="H-T-H motif" evidence="4">
    <location>
        <begin position="31"/>
        <end position="50"/>
    </location>
</feature>
<accession>A0A2T4IGI5</accession>
<name>A0A2T4IGI5_9RHOO</name>
<keyword evidence="2 4" id="KW-0238">DNA-binding</keyword>
<dbReference type="PANTHER" id="PTHR47506">
    <property type="entry name" value="TRANSCRIPTIONAL REGULATORY PROTEIN"/>
    <property type="match status" value="1"/>
</dbReference>
<dbReference type="AlphaFoldDB" id="A0A2T4IGI5"/>
<keyword evidence="7" id="KW-1185">Reference proteome</keyword>
<evidence type="ECO:0000256" key="4">
    <source>
        <dbReference type="PROSITE-ProRule" id="PRU00335"/>
    </source>
</evidence>
<dbReference type="OrthoDB" id="5293556at2"/>
<evidence type="ECO:0000256" key="1">
    <source>
        <dbReference type="ARBA" id="ARBA00023015"/>
    </source>
</evidence>
<evidence type="ECO:0000256" key="3">
    <source>
        <dbReference type="ARBA" id="ARBA00023163"/>
    </source>
</evidence>
<reference evidence="6 7" key="1">
    <citation type="submission" date="2018-03" db="EMBL/GenBank/DDBJ databases">
        <authorList>
            <person name="Keele B.F."/>
        </authorList>
    </citation>
    <scope>NUCLEOTIDE SEQUENCE [LARGE SCALE GENOMIC DNA]</scope>
    <source>
        <strain evidence="6 7">D20</strain>
    </source>
</reference>
<dbReference type="RefSeq" id="WP_107492699.1">
    <property type="nucleotide sequence ID" value="NZ_PZKC01000004.1"/>
</dbReference>
<keyword evidence="1" id="KW-0805">Transcription regulation</keyword>
<dbReference type="GO" id="GO:0003677">
    <property type="term" value="F:DNA binding"/>
    <property type="evidence" value="ECO:0007669"/>
    <property type="project" value="UniProtKB-UniRule"/>
</dbReference>
<dbReference type="Gene3D" id="1.10.357.10">
    <property type="entry name" value="Tetracycline Repressor, domain 2"/>
    <property type="match status" value="1"/>
</dbReference>
<dbReference type="InterPro" id="IPR041479">
    <property type="entry name" value="TetR_CgmR_C"/>
</dbReference>
<dbReference type="Proteomes" id="UP000241193">
    <property type="component" value="Unassembled WGS sequence"/>
</dbReference>
<comment type="caution">
    <text evidence="6">The sequence shown here is derived from an EMBL/GenBank/DDBJ whole genome shotgun (WGS) entry which is preliminary data.</text>
</comment>
<feature type="domain" description="HTH tetR-type" evidence="5">
    <location>
        <begin position="8"/>
        <end position="68"/>
    </location>
</feature>
<dbReference type="SUPFAM" id="SSF46689">
    <property type="entry name" value="Homeodomain-like"/>
    <property type="match status" value="1"/>
</dbReference>
<dbReference type="Pfam" id="PF17937">
    <property type="entry name" value="TetR_C_28"/>
    <property type="match status" value="1"/>
</dbReference>
<organism evidence="6 7">
    <name type="scientific">Pseudothauera lacus</name>
    <dbReference type="NCBI Taxonomy" id="2136175"/>
    <lineage>
        <taxon>Bacteria</taxon>
        <taxon>Pseudomonadati</taxon>
        <taxon>Pseudomonadota</taxon>
        <taxon>Betaproteobacteria</taxon>
        <taxon>Rhodocyclales</taxon>
        <taxon>Zoogloeaceae</taxon>
        <taxon>Pseudothauera</taxon>
    </lineage>
</organism>
<dbReference type="Pfam" id="PF00440">
    <property type="entry name" value="TetR_N"/>
    <property type="match status" value="1"/>
</dbReference>
<dbReference type="PROSITE" id="PS50977">
    <property type="entry name" value="HTH_TETR_2"/>
    <property type="match status" value="1"/>
</dbReference>
<reference evidence="6 7" key="2">
    <citation type="submission" date="2018-04" db="EMBL/GenBank/DDBJ databases">
        <title>Thauera lacus sp. nov., isolated from an saline lake in Inner Mongolia, China.</title>
        <authorList>
            <person name="Liang Q.-Y."/>
        </authorList>
    </citation>
    <scope>NUCLEOTIDE SEQUENCE [LARGE SCALE GENOMIC DNA]</scope>
    <source>
        <strain evidence="6 7">D20</strain>
    </source>
</reference>
<dbReference type="PRINTS" id="PR00455">
    <property type="entry name" value="HTHTETR"/>
</dbReference>
<evidence type="ECO:0000256" key="2">
    <source>
        <dbReference type="ARBA" id="ARBA00023125"/>
    </source>
</evidence>
<evidence type="ECO:0000313" key="7">
    <source>
        <dbReference type="Proteomes" id="UP000241193"/>
    </source>
</evidence>
<dbReference type="EMBL" id="PZKC01000004">
    <property type="protein sequence ID" value="PTD96890.1"/>
    <property type="molecule type" value="Genomic_DNA"/>
</dbReference>
<dbReference type="InterPro" id="IPR009057">
    <property type="entry name" value="Homeodomain-like_sf"/>
</dbReference>
<dbReference type="PANTHER" id="PTHR47506:SF1">
    <property type="entry name" value="HTH-TYPE TRANSCRIPTIONAL REGULATOR YJDC"/>
    <property type="match status" value="1"/>
</dbReference>
<keyword evidence="3" id="KW-0804">Transcription</keyword>
<sequence length="192" mass="20124">MAGKRQGAQSRLAILQAAARVIEAAGASHLTLDAVAHEAGISKGGLLYHFPSKEALLEGMLGRVVERSLQFRAEAREAAPHSTLLQRLLQARLRLYADVDDSVLLAILAAAAERPALLDGVRPEIAAALAGVQDEHADAVGALIVWLASEGLALYERLDLAAFDPALRNAIEVRLQAMAAQLAAGAGSDPEA</sequence>